<keyword evidence="3" id="KW-1185">Reference proteome</keyword>
<dbReference type="InterPro" id="IPR022234">
    <property type="entry name" value="DUF3759"/>
</dbReference>
<evidence type="ECO:0000313" key="2">
    <source>
        <dbReference type="EMBL" id="KAJ2753112.1"/>
    </source>
</evidence>
<reference evidence="2" key="1">
    <citation type="submission" date="2022-07" db="EMBL/GenBank/DDBJ databases">
        <title>Phylogenomic reconstructions and comparative analyses of Kickxellomycotina fungi.</title>
        <authorList>
            <person name="Reynolds N.K."/>
            <person name="Stajich J.E."/>
            <person name="Barry K."/>
            <person name="Grigoriev I.V."/>
            <person name="Crous P."/>
            <person name="Smith M.E."/>
        </authorList>
    </citation>
    <scope>NUCLEOTIDE SEQUENCE</scope>
    <source>
        <strain evidence="2">BCRC 34297</strain>
    </source>
</reference>
<dbReference type="PANTHER" id="PTHR37450:SF1">
    <property type="entry name" value="CIPC PROTEIN"/>
    <property type="match status" value="1"/>
</dbReference>
<dbReference type="OrthoDB" id="9895617at2759"/>
<protein>
    <submittedName>
        <fullName evidence="2">Uncharacterized protein</fullName>
    </submittedName>
</protein>
<feature type="region of interest" description="Disordered" evidence="1">
    <location>
        <begin position="130"/>
        <end position="157"/>
    </location>
</feature>
<dbReference type="AlphaFoldDB" id="A0A9W8L9F7"/>
<proteinExistence type="predicted"/>
<evidence type="ECO:0000313" key="3">
    <source>
        <dbReference type="Proteomes" id="UP001140011"/>
    </source>
</evidence>
<gene>
    <name evidence="2" type="ORF">GGI19_003357</name>
</gene>
<feature type="compositionally biased region" description="Low complexity" evidence="1">
    <location>
        <begin position="139"/>
        <end position="148"/>
    </location>
</feature>
<comment type="caution">
    <text evidence="2">The sequence shown here is derived from an EMBL/GenBank/DDBJ whole genome shotgun (WGS) entry which is preliminary data.</text>
</comment>
<name>A0A9W8L9F7_9FUNG</name>
<dbReference type="EMBL" id="JANBUH010000218">
    <property type="protein sequence ID" value="KAJ2753112.1"/>
    <property type="molecule type" value="Genomic_DNA"/>
</dbReference>
<dbReference type="Pfam" id="PF12585">
    <property type="entry name" value="DUF3759"/>
    <property type="match status" value="1"/>
</dbReference>
<accession>A0A9W8L9F7</accession>
<dbReference type="Proteomes" id="UP001140011">
    <property type="component" value="Unassembled WGS sequence"/>
</dbReference>
<organism evidence="2 3">
    <name type="scientific">Coemansia pectinata</name>
    <dbReference type="NCBI Taxonomy" id="1052879"/>
    <lineage>
        <taxon>Eukaryota</taxon>
        <taxon>Fungi</taxon>
        <taxon>Fungi incertae sedis</taxon>
        <taxon>Zoopagomycota</taxon>
        <taxon>Kickxellomycotina</taxon>
        <taxon>Kickxellomycetes</taxon>
        <taxon>Kickxellales</taxon>
        <taxon>Kickxellaceae</taxon>
        <taxon>Coemansia</taxon>
    </lineage>
</organism>
<evidence type="ECO:0000256" key="1">
    <source>
        <dbReference type="SAM" id="MobiDB-lite"/>
    </source>
</evidence>
<sequence>MKDLEESSRDITERGIFDGFGGNGKSKKSHQLLGGAAAWAALNWYQTKSRNQGKKVSHGFAKKLMVAFAAAQAIKYWEQNSKSFQNGVSRDLVIAEATRSASLAADISAGDELAATTGYTYNYGAKGGEADSFDGPSGSGQQQHYGGQQQYGGGYNNNNQYGGGYSNQY</sequence>
<dbReference type="PANTHER" id="PTHR37450">
    <property type="entry name" value="CIPC PROTEIN"/>
    <property type="match status" value="1"/>
</dbReference>